<feature type="compositionally biased region" description="Acidic residues" evidence="3">
    <location>
        <begin position="440"/>
        <end position="469"/>
    </location>
</feature>
<evidence type="ECO:0008006" key="8">
    <source>
        <dbReference type="Google" id="ProtNLM"/>
    </source>
</evidence>
<dbReference type="GO" id="GO:0005739">
    <property type="term" value="C:mitochondrion"/>
    <property type="evidence" value="ECO:0007669"/>
    <property type="project" value="TreeGrafter"/>
</dbReference>
<keyword evidence="2" id="KW-0342">GTP-binding</keyword>
<evidence type="ECO:0000313" key="6">
    <source>
        <dbReference type="EMBL" id="KAK7745846.1"/>
    </source>
</evidence>
<dbReference type="GO" id="GO:0016020">
    <property type="term" value="C:membrane"/>
    <property type="evidence" value="ECO:0007669"/>
    <property type="project" value="TreeGrafter"/>
</dbReference>
<name>A0AAN9UF56_9PEZI</name>
<dbReference type="GO" id="GO:0005874">
    <property type="term" value="C:microtubule"/>
    <property type="evidence" value="ECO:0007669"/>
    <property type="project" value="TreeGrafter"/>
</dbReference>
<protein>
    <recommendedName>
        <fullName evidence="8">GED domain-containing protein</fullName>
    </recommendedName>
</protein>
<feature type="region of interest" description="Disordered" evidence="3">
    <location>
        <begin position="778"/>
        <end position="867"/>
    </location>
</feature>
<dbReference type="InterPro" id="IPR022812">
    <property type="entry name" value="Dynamin"/>
</dbReference>
<dbReference type="GO" id="GO:0000266">
    <property type="term" value="P:mitochondrial fission"/>
    <property type="evidence" value="ECO:0007669"/>
    <property type="project" value="TreeGrafter"/>
</dbReference>
<dbReference type="Proteomes" id="UP001320245">
    <property type="component" value="Unassembled WGS sequence"/>
</dbReference>
<evidence type="ECO:0000256" key="1">
    <source>
        <dbReference type="ARBA" id="ARBA00022741"/>
    </source>
</evidence>
<dbReference type="GO" id="GO:0008017">
    <property type="term" value="F:microtubule binding"/>
    <property type="evidence" value="ECO:0007669"/>
    <property type="project" value="TreeGrafter"/>
</dbReference>
<sequence>MSAVIQDASALELLSQDHRDLLDTVDDLRSMGVGRIVDLPQIIVVGDQSSGKSSVLEAISLVRFPVKGGLCTRFATELVLRKAQETSFKVSIIATDSSSTSKLDSGASVRRFNETSWADDDLSNVIEEAKKAMGIGNDDYDFSDNVLRIEISRPELPSLTLIDLPGFYHGETSEQSANGRKTVRKLARKYMERKNSIILAIVSGSYGLANQKVLNEARQYDPSRQSPSVTDPQRTLGILTKPDTITPGTDDEEKYLQLIQNKESANRLELGWHVLRNRAGNEIDFSDEDRDAKESEFFNQGVWKNIRPGDKGIKSLRSKLSRVLVDHIKKSLPSVREDIERNIEEKRRSLKDLGTPRSSPEQIRQYLGEISGKVLGISMEAIRGTGYNDTFFGDSGSQWCLVDGVFINARRLRAVVRNLNQTFATVMRVMGETRKIVWNEDTDPDDEDDPDYVGASEDETEDEAEEDNDSEHSVADENGEGSADPVQEVYRELAVALAPKLLTVLMEYKIAVPKPIAIWRLEEEIRSLSLEYLGSQFPGSPNDYLAVQLFKGQSQKWEDIAKQHLALMLAAAKSFTEAVVAHVVAADEKTKEAILFEIVDPFFRERKSILEAKLQELLYHYKMGIPQPLDDKFHTALSSMTKERVAGRLKSALSWRDKTDKITPKVAMDVYMDERNRTNEYTKAIDMMFAYYQISLDTFTDNVRILAAENCLISVLPSILTPDTVNKMTDERLMALAAESDEIREERDHLRGQLDILQQGLEKCRRYGGRQYTLNAIVSSGHQNTTSSSTPRNRRDSADVQVQNQDAPYQPQQPEAPDTPPASSSDELTTDPKEKSPSSSVASSAKVRRIATPKSVRSRRAAHWDAE</sequence>
<dbReference type="InterPro" id="IPR000375">
    <property type="entry name" value="Dynamin_stalk"/>
</dbReference>
<feature type="region of interest" description="Disordered" evidence="3">
    <location>
        <begin position="437"/>
        <end position="483"/>
    </location>
</feature>
<accession>A0AAN9UF56</accession>
<comment type="caution">
    <text evidence="6">The sequence shown here is derived from an EMBL/GenBank/DDBJ whole genome shotgun (WGS) entry which is preliminary data.</text>
</comment>
<reference evidence="6 7" key="1">
    <citation type="journal article" date="2023" name="PLoS ONE">
        <title>Cytospora paraplurivora sp. nov. isolated from orchards with fruit tree decline syndrome in Ontario, Canada.</title>
        <authorList>
            <person name="Ilyukhin E."/>
            <person name="Nguyen H.D.T."/>
            <person name="Castle A.J."/>
            <person name="Ellouze W."/>
        </authorList>
    </citation>
    <scope>NUCLEOTIDE SEQUENCE [LARGE SCALE GENOMIC DNA]</scope>
    <source>
        <strain evidence="6 7">FDS-564</strain>
    </source>
</reference>
<dbReference type="PROSITE" id="PS51718">
    <property type="entry name" value="G_DYNAMIN_2"/>
    <property type="match status" value="1"/>
</dbReference>
<dbReference type="InterPro" id="IPR027417">
    <property type="entry name" value="P-loop_NTPase"/>
</dbReference>
<dbReference type="PANTHER" id="PTHR11566">
    <property type="entry name" value="DYNAMIN"/>
    <property type="match status" value="1"/>
</dbReference>
<feature type="domain" description="Dynamin-type G" evidence="5">
    <location>
        <begin position="36"/>
        <end position="333"/>
    </location>
</feature>
<dbReference type="PROSITE" id="PS51388">
    <property type="entry name" value="GED"/>
    <property type="match status" value="1"/>
</dbReference>
<dbReference type="InterPro" id="IPR030381">
    <property type="entry name" value="G_DYNAMIN_dom"/>
</dbReference>
<dbReference type="PRINTS" id="PR00195">
    <property type="entry name" value="DYNAMIN"/>
</dbReference>
<dbReference type="GO" id="GO:0016559">
    <property type="term" value="P:peroxisome fission"/>
    <property type="evidence" value="ECO:0007669"/>
    <property type="project" value="TreeGrafter"/>
</dbReference>
<dbReference type="SUPFAM" id="SSF52540">
    <property type="entry name" value="P-loop containing nucleoside triphosphate hydrolases"/>
    <property type="match status" value="1"/>
</dbReference>
<dbReference type="AlphaFoldDB" id="A0AAN9UF56"/>
<dbReference type="GO" id="GO:0005525">
    <property type="term" value="F:GTP binding"/>
    <property type="evidence" value="ECO:0007669"/>
    <property type="project" value="InterPro"/>
</dbReference>
<feature type="compositionally biased region" description="Polar residues" evidence="3">
    <location>
        <begin position="800"/>
        <end position="813"/>
    </location>
</feature>
<proteinExistence type="predicted"/>
<dbReference type="SMART" id="SM00053">
    <property type="entry name" value="DYNc"/>
    <property type="match status" value="1"/>
</dbReference>
<dbReference type="InterPro" id="IPR045063">
    <property type="entry name" value="Dynamin_N"/>
</dbReference>
<dbReference type="GO" id="GO:0006897">
    <property type="term" value="P:endocytosis"/>
    <property type="evidence" value="ECO:0007669"/>
    <property type="project" value="TreeGrafter"/>
</dbReference>
<dbReference type="FunFam" id="3.40.50.300:FF:001425">
    <property type="entry name" value="Dynamin GTPase, putative"/>
    <property type="match status" value="1"/>
</dbReference>
<dbReference type="Pfam" id="PF00350">
    <property type="entry name" value="Dynamin_N"/>
    <property type="match status" value="1"/>
</dbReference>
<dbReference type="GO" id="GO:0003924">
    <property type="term" value="F:GTPase activity"/>
    <property type="evidence" value="ECO:0007669"/>
    <property type="project" value="InterPro"/>
</dbReference>
<feature type="compositionally biased region" description="Basic residues" evidence="3">
    <location>
        <begin position="846"/>
        <end position="861"/>
    </location>
</feature>
<dbReference type="CDD" id="cd08771">
    <property type="entry name" value="DLP_1"/>
    <property type="match status" value="1"/>
</dbReference>
<evidence type="ECO:0000256" key="3">
    <source>
        <dbReference type="SAM" id="MobiDB-lite"/>
    </source>
</evidence>
<evidence type="ECO:0000259" key="4">
    <source>
        <dbReference type="PROSITE" id="PS51388"/>
    </source>
</evidence>
<dbReference type="Gene3D" id="3.40.50.300">
    <property type="entry name" value="P-loop containing nucleotide triphosphate hydrolases"/>
    <property type="match status" value="1"/>
</dbReference>
<dbReference type="InterPro" id="IPR001401">
    <property type="entry name" value="Dynamin_GTPase"/>
</dbReference>
<dbReference type="GO" id="GO:0048312">
    <property type="term" value="P:intracellular distribution of mitochondria"/>
    <property type="evidence" value="ECO:0007669"/>
    <property type="project" value="TreeGrafter"/>
</dbReference>
<dbReference type="EMBL" id="JAJSPL020000007">
    <property type="protein sequence ID" value="KAK7745846.1"/>
    <property type="molecule type" value="Genomic_DNA"/>
</dbReference>
<gene>
    <name evidence="6" type="ORF">SLS53_002564</name>
</gene>
<dbReference type="Pfam" id="PF01031">
    <property type="entry name" value="Dynamin_M"/>
    <property type="match status" value="1"/>
</dbReference>
<evidence type="ECO:0000259" key="5">
    <source>
        <dbReference type="PROSITE" id="PS51718"/>
    </source>
</evidence>
<dbReference type="InterPro" id="IPR020850">
    <property type="entry name" value="GED_dom"/>
</dbReference>
<feature type="compositionally biased region" description="Polar residues" evidence="3">
    <location>
        <begin position="778"/>
        <end position="791"/>
    </location>
</feature>
<evidence type="ECO:0000256" key="2">
    <source>
        <dbReference type="ARBA" id="ARBA00023134"/>
    </source>
</evidence>
<evidence type="ECO:0000313" key="7">
    <source>
        <dbReference type="Proteomes" id="UP001320245"/>
    </source>
</evidence>
<feature type="domain" description="GED" evidence="4">
    <location>
        <begin position="681"/>
        <end position="772"/>
    </location>
</feature>
<keyword evidence="1" id="KW-0547">Nucleotide-binding</keyword>
<organism evidence="6 7">
    <name type="scientific">Cytospora paraplurivora</name>
    <dbReference type="NCBI Taxonomy" id="2898453"/>
    <lineage>
        <taxon>Eukaryota</taxon>
        <taxon>Fungi</taxon>
        <taxon>Dikarya</taxon>
        <taxon>Ascomycota</taxon>
        <taxon>Pezizomycotina</taxon>
        <taxon>Sordariomycetes</taxon>
        <taxon>Sordariomycetidae</taxon>
        <taxon>Diaporthales</taxon>
        <taxon>Cytosporaceae</taxon>
        <taxon>Cytospora</taxon>
    </lineage>
</organism>
<dbReference type="PANTHER" id="PTHR11566:SF149">
    <property type="entry name" value="GTPASE, PUTATIVE (AFU_ORTHOLOGUE AFUA_6G11890)-RELATED"/>
    <property type="match status" value="1"/>
</dbReference>
<keyword evidence="7" id="KW-1185">Reference proteome</keyword>